<comment type="catalytic activity">
    <reaction evidence="1">
        <text>5-oxo-L-proline + ATP + 2 H2O = L-glutamate + ADP + phosphate + H(+)</text>
        <dbReference type="Rhea" id="RHEA:10348"/>
        <dbReference type="ChEBI" id="CHEBI:15377"/>
        <dbReference type="ChEBI" id="CHEBI:15378"/>
        <dbReference type="ChEBI" id="CHEBI:29985"/>
        <dbReference type="ChEBI" id="CHEBI:30616"/>
        <dbReference type="ChEBI" id="CHEBI:43474"/>
        <dbReference type="ChEBI" id="CHEBI:58402"/>
        <dbReference type="ChEBI" id="CHEBI:456216"/>
        <dbReference type="EC" id="3.5.2.9"/>
    </reaction>
</comment>
<keyword evidence="1" id="KW-0378">Hydrolase</keyword>
<dbReference type="NCBIfam" id="NF003816">
    <property type="entry name" value="PRK05406.1-5"/>
    <property type="match status" value="1"/>
</dbReference>
<dbReference type="Gene3D" id="3.20.20.370">
    <property type="entry name" value="Glycoside hydrolase/deacetylase"/>
    <property type="match status" value="1"/>
</dbReference>
<accession>A0ABP8Q623</accession>
<dbReference type="HAMAP" id="MF_00691">
    <property type="entry name" value="PxpA"/>
    <property type="match status" value="1"/>
</dbReference>
<protein>
    <recommendedName>
        <fullName evidence="1">5-oxoprolinase subunit A</fullName>
        <shortName evidence="1">5-OPase subunit A</shortName>
        <ecNumber evidence="1">3.5.2.9</ecNumber>
    </recommendedName>
    <alternativeName>
        <fullName evidence="1">5-oxoprolinase (ATP-hydrolyzing) subunit A</fullName>
    </alternativeName>
</protein>
<dbReference type="RefSeq" id="WP_208130846.1">
    <property type="nucleotide sequence ID" value="NZ_BAABGQ010000005.1"/>
</dbReference>
<evidence type="ECO:0000313" key="3">
    <source>
        <dbReference type="Proteomes" id="UP001501243"/>
    </source>
</evidence>
<comment type="similarity">
    <text evidence="1">Belongs to the LamB/PxpA family.</text>
</comment>
<proteinExistence type="inferred from homology"/>
<evidence type="ECO:0000256" key="1">
    <source>
        <dbReference type="HAMAP-Rule" id="MF_00691"/>
    </source>
</evidence>
<comment type="function">
    <text evidence="1">Catalyzes the cleavage of 5-oxoproline to form L-glutamate coupled to the hydrolysis of ATP to ADP and inorganic phosphate.</text>
</comment>
<dbReference type="InterPro" id="IPR011330">
    <property type="entry name" value="Glyco_hydro/deAcase_b/a-brl"/>
</dbReference>
<dbReference type="SUPFAM" id="SSF88713">
    <property type="entry name" value="Glycoside hydrolase/deacetylase"/>
    <property type="match status" value="1"/>
</dbReference>
<dbReference type="PANTHER" id="PTHR30292">
    <property type="entry name" value="UNCHARACTERIZED PROTEIN YBGL-RELATED"/>
    <property type="match status" value="1"/>
</dbReference>
<dbReference type="CDD" id="cd10787">
    <property type="entry name" value="LamB_YcsF_like"/>
    <property type="match status" value="1"/>
</dbReference>
<gene>
    <name evidence="1 2" type="primary">pxpA</name>
    <name evidence="2" type="ORF">GCM10023172_14590</name>
</gene>
<evidence type="ECO:0000313" key="2">
    <source>
        <dbReference type="EMBL" id="GAA4498179.1"/>
    </source>
</evidence>
<comment type="subunit">
    <text evidence="1">Forms a complex composed of PxpA, PxpB and PxpC.</text>
</comment>
<keyword evidence="1" id="KW-0547">Nucleotide-binding</keyword>
<keyword evidence="1" id="KW-0067">ATP-binding</keyword>
<dbReference type="NCBIfam" id="NF003814">
    <property type="entry name" value="PRK05406.1-3"/>
    <property type="match status" value="1"/>
</dbReference>
<dbReference type="EMBL" id="BAABGQ010000005">
    <property type="protein sequence ID" value="GAA4498179.1"/>
    <property type="molecule type" value="Genomic_DNA"/>
</dbReference>
<comment type="caution">
    <text evidence="2">The sequence shown here is derived from an EMBL/GenBank/DDBJ whole genome shotgun (WGS) entry which is preliminary data.</text>
</comment>
<dbReference type="Proteomes" id="UP001501243">
    <property type="component" value="Unassembled WGS sequence"/>
</dbReference>
<reference evidence="3" key="1">
    <citation type="journal article" date="2019" name="Int. J. Syst. Evol. Microbiol.">
        <title>The Global Catalogue of Microorganisms (GCM) 10K type strain sequencing project: providing services to taxonomists for standard genome sequencing and annotation.</title>
        <authorList>
            <consortium name="The Broad Institute Genomics Platform"/>
            <consortium name="The Broad Institute Genome Sequencing Center for Infectious Disease"/>
            <person name="Wu L."/>
            <person name="Ma J."/>
        </authorList>
    </citation>
    <scope>NUCLEOTIDE SEQUENCE [LARGE SCALE GENOMIC DNA]</scope>
    <source>
        <strain evidence="3">JCM 17841</strain>
    </source>
</reference>
<organism evidence="2 3">
    <name type="scientific">Hymenobacter ginsengisoli</name>
    <dbReference type="NCBI Taxonomy" id="1051626"/>
    <lineage>
        <taxon>Bacteria</taxon>
        <taxon>Pseudomonadati</taxon>
        <taxon>Bacteroidota</taxon>
        <taxon>Cytophagia</taxon>
        <taxon>Cytophagales</taxon>
        <taxon>Hymenobacteraceae</taxon>
        <taxon>Hymenobacter</taxon>
    </lineage>
</organism>
<dbReference type="Pfam" id="PF03746">
    <property type="entry name" value="LamB_YcsF"/>
    <property type="match status" value="1"/>
</dbReference>
<keyword evidence="3" id="KW-1185">Reference proteome</keyword>
<dbReference type="PANTHER" id="PTHR30292:SF0">
    <property type="entry name" value="5-OXOPROLINASE SUBUNIT A"/>
    <property type="match status" value="1"/>
</dbReference>
<dbReference type="EC" id="3.5.2.9" evidence="1"/>
<name>A0ABP8Q623_9BACT</name>
<dbReference type="InterPro" id="IPR005501">
    <property type="entry name" value="LamB/YcsF/PxpA-like"/>
</dbReference>
<sequence length="266" mass="27967">MTLAATVDLNCDMGESFGAWTLGQDAEIMPFITSANIACGFHAGDPGVMRQTVRRALAHNVAIGAHPGLPDLVGFGRRNLDISAEEAFDMTVYQLGALAAVVRAEGGQLHHLKPHGALYNMAATNAALAEAIAEAIYKVQPELTLYGLAGSELTKAGEKIGLRTAHEVFADRTYQANGTLTPRRQPDALITSSEAAIAQVLRMVQGGWVRTQQGPEVAIRADTVCLHGDGAHALEFARQLRTALAEANVTVQATGAVPPAPAPSGR</sequence>